<evidence type="ECO:0000313" key="6">
    <source>
        <dbReference type="EMBL" id="KAG7162704.1"/>
    </source>
</evidence>
<feature type="region of interest" description="Disordered" evidence="4">
    <location>
        <begin position="143"/>
        <end position="194"/>
    </location>
</feature>
<evidence type="ECO:0000259" key="5">
    <source>
        <dbReference type="Pfam" id="PF26091"/>
    </source>
</evidence>
<evidence type="ECO:0000256" key="3">
    <source>
        <dbReference type="ARBA" id="ARBA00023054"/>
    </source>
</evidence>
<proteinExistence type="inferred from homology"/>
<dbReference type="PANTHER" id="PTHR31684:SF2">
    <property type="entry name" value="COILED-COIL DOMAIN-CONTAINING PROTEIN 43"/>
    <property type="match status" value="1"/>
</dbReference>
<feature type="domain" description="CCDC43 PWI-like" evidence="5">
    <location>
        <begin position="6"/>
        <end position="73"/>
    </location>
</feature>
<feature type="compositionally biased region" description="Acidic residues" evidence="4">
    <location>
        <begin position="147"/>
        <end position="157"/>
    </location>
</feature>
<evidence type="ECO:0000256" key="1">
    <source>
        <dbReference type="ARBA" id="ARBA00005305"/>
    </source>
</evidence>
<accession>A0A8J5JWM9</accession>
<dbReference type="EMBL" id="JAHLQT010027355">
    <property type="protein sequence ID" value="KAG7162704.1"/>
    <property type="molecule type" value="Genomic_DNA"/>
</dbReference>
<dbReference type="AlphaFoldDB" id="A0A8J5JWM9"/>
<keyword evidence="7" id="KW-1185">Reference proteome</keyword>
<dbReference type="InterPro" id="IPR037666">
    <property type="entry name" value="CCDC43"/>
</dbReference>
<evidence type="ECO:0000256" key="4">
    <source>
        <dbReference type="SAM" id="MobiDB-lite"/>
    </source>
</evidence>
<organism evidence="6 7">
    <name type="scientific">Homarus americanus</name>
    <name type="common">American lobster</name>
    <dbReference type="NCBI Taxonomy" id="6706"/>
    <lineage>
        <taxon>Eukaryota</taxon>
        <taxon>Metazoa</taxon>
        <taxon>Ecdysozoa</taxon>
        <taxon>Arthropoda</taxon>
        <taxon>Crustacea</taxon>
        <taxon>Multicrustacea</taxon>
        <taxon>Malacostraca</taxon>
        <taxon>Eumalacostraca</taxon>
        <taxon>Eucarida</taxon>
        <taxon>Decapoda</taxon>
        <taxon>Pleocyemata</taxon>
        <taxon>Astacidea</taxon>
        <taxon>Nephropoidea</taxon>
        <taxon>Nephropidae</taxon>
        <taxon>Homarus</taxon>
    </lineage>
</organism>
<gene>
    <name evidence="6" type="primary">Ccdc43-L</name>
    <name evidence="6" type="ORF">Hamer_G023921</name>
</gene>
<protein>
    <recommendedName>
        <fullName evidence="2">Coiled-coil domain-containing protein 43</fullName>
    </recommendedName>
</protein>
<evidence type="ECO:0000256" key="2">
    <source>
        <dbReference type="ARBA" id="ARBA00016648"/>
    </source>
</evidence>
<reference evidence="6" key="1">
    <citation type="journal article" date="2021" name="Sci. Adv.">
        <title>The American lobster genome reveals insights on longevity, neural, and immune adaptations.</title>
        <authorList>
            <person name="Polinski J.M."/>
            <person name="Zimin A.V."/>
            <person name="Clark K.F."/>
            <person name="Kohn A.B."/>
            <person name="Sadowski N."/>
            <person name="Timp W."/>
            <person name="Ptitsyn A."/>
            <person name="Khanna P."/>
            <person name="Romanova D.Y."/>
            <person name="Williams P."/>
            <person name="Greenwood S.J."/>
            <person name="Moroz L.L."/>
            <person name="Walt D.R."/>
            <person name="Bodnar A.G."/>
        </authorList>
    </citation>
    <scope>NUCLEOTIDE SEQUENCE</scope>
    <source>
        <strain evidence="6">GMGI-L3</strain>
    </source>
</reference>
<feature type="compositionally biased region" description="Basic and acidic residues" evidence="4">
    <location>
        <begin position="170"/>
        <end position="194"/>
    </location>
</feature>
<dbReference type="Proteomes" id="UP000747542">
    <property type="component" value="Unassembled WGS sequence"/>
</dbReference>
<comment type="caution">
    <text evidence="6">The sequence shown here is derived from an EMBL/GenBank/DDBJ whole genome shotgun (WGS) entry which is preliminary data.</text>
</comment>
<dbReference type="InterPro" id="IPR058771">
    <property type="entry name" value="PWI_CCDC43"/>
</dbReference>
<sequence>MAEALACDFDDWLKFTLVALNTDDEVFSPYIKGILEGDENAEEKLEALQGILTEITENGIDDLCQDILKKWNLRDDSCVEDVSVQVRPLREEGHVEDVSVQVGLDEKLAKIMGEQAQCVVTTKSRSRDEENLKSAILAQYSQVSDGEVTDSDQEEEGSGGLGIRNTNAEEVIKAERRRDKDKEESQRKKEKDKEDSYLVMLGSLVLVVEHHVMQIVGIRSVPP</sequence>
<name>A0A8J5JWM9_HOMAM</name>
<keyword evidence="3" id="KW-0175">Coiled coil</keyword>
<dbReference type="PANTHER" id="PTHR31684">
    <property type="entry name" value="COILED-COIL DOMAIN-CONTAINING PROTEIN 43"/>
    <property type="match status" value="1"/>
</dbReference>
<dbReference type="Pfam" id="PF26091">
    <property type="entry name" value="PWI_CCDC43"/>
    <property type="match status" value="1"/>
</dbReference>
<comment type="similarity">
    <text evidence="1">Belongs to the CCDC43 family.</text>
</comment>
<evidence type="ECO:0000313" key="7">
    <source>
        <dbReference type="Proteomes" id="UP000747542"/>
    </source>
</evidence>